<dbReference type="InterPro" id="IPR027417">
    <property type="entry name" value="P-loop_NTPase"/>
</dbReference>
<dbReference type="RefSeq" id="WP_164355349.1">
    <property type="nucleotide sequence ID" value="NZ_JAABNT010000015.1"/>
</dbReference>
<dbReference type="SMART" id="SM00382">
    <property type="entry name" value="AAA"/>
    <property type="match status" value="1"/>
</dbReference>
<dbReference type="InterPro" id="IPR003593">
    <property type="entry name" value="AAA+_ATPase"/>
</dbReference>
<dbReference type="Pfam" id="PF07728">
    <property type="entry name" value="AAA_5"/>
    <property type="match status" value="1"/>
</dbReference>
<name>A0A6P0CE14_9RHOB</name>
<keyword evidence="3" id="KW-1185">Reference proteome</keyword>
<dbReference type="InterPro" id="IPR011704">
    <property type="entry name" value="ATPase_dyneun-rel_AAA"/>
</dbReference>
<sequence length="372" mass="39858">MSINTTPISPGRALDALRTGFAAQAAGEMTVCWMLHGRPGIGKTEIVQQLATETGATLFDLRLTTIEPQDLRGLPFYDHDARRTVWYPPEDLPDDPATPAILFLDELTAAAPALQPTVYGLLQERRVGQHALPACTFIVAAGNTVEDGAIAYEMGTALSDRLVHLSLRAEATDWIESYAVPQGVHPAVTAFIRTRPDLLDTSENALRKGQMIACTPRSWARVSTLMNAVPDKALRDVLIAGTLGEAVAAEFILIAEDIAATVQATAMLGADGKERLEMYPASLHGLTALVYALVTLADKRTIGGVIEIMAEIRKLSELSRNAAFAALPLGELTTYGFELLIDKALAEGLQEAFRASAAYADYAAEREAAGLA</sequence>
<evidence type="ECO:0000313" key="3">
    <source>
        <dbReference type="Proteomes" id="UP000468591"/>
    </source>
</evidence>
<feature type="domain" description="AAA+ ATPase" evidence="1">
    <location>
        <begin position="29"/>
        <end position="168"/>
    </location>
</feature>
<dbReference type="GO" id="GO:0005524">
    <property type="term" value="F:ATP binding"/>
    <property type="evidence" value="ECO:0007669"/>
    <property type="project" value="InterPro"/>
</dbReference>
<accession>A0A6P0CE14</accession>
<reference evidence="2 3" key="1">
    <citation type="submission" date="2020-01" db="EMBL/GenBank/DDBJ databases">
        <title>Sulfitobacter sediminilitoris sp. nov., isolated from a tidal flat.</title>
        <authorList>
            <person name="Park S."/>
            <person name="Yoon J.-H."/>
        </authorList>
    </citation>
    <scope>NUCLEOTIDE SEQUENCE [LARGE SCALE GENOMIC DNA]</scope>
    <source>
        <strain evidence="2 3">JBTF-M27</strain>
    </source>
</reference>
<dbReference type="EMBL" id="JAABNT010000015">
    <property type="protein sequence ID" value="NEK24421.1"/>
    <property type="molecule type" value="Genomic_DNA"/>
</dbReference>
<gene>
    <name evidence="2" type="ORF">GV827_18720</name>
</gene>
<dbReference type="GO" id="GO:0016887">
    <property type="term" value="F:ATP hydrolysis activity"/>
    <property type="evidence" value="ECO:0007669"/>
    <property type="project" value="InterPro"/>
</dbReference>
<evidence type="ECO:0000259" key="1">
    <source>
        <dbReference type="SMART" id="SM00382"/>
    </source>
</evidence>
<dbReference type="Proteomes" id="UP000468591">
    <property type="component" value="Unassembled WGS sequence"/>
</dbReference>
<evidence type="ECO:0000313" key="2">
    <source>
        <dbReference type="EMBL" id="NEK24421.1"/>
    </source>
</evidence>
<dbReference type="AlphaFoldDB" id="A0A6P0CE14"/>
<organism evidence="2 3">
    <name type="scientific">Sulfitobacter sediminilitoris</name>
    <dbReference type="NCBI Taxonomy" id="2698830"/>
    <lineage>
        <taxon>Bacteria</taxon>
        <taxon>Pseudomonadati</taxon>
        <taxon>Pseudomonadota</taxon>
        <taxon>Alphaproteobacteria</taxon>
        <taxon>Rhodobacterales</taxon>
        <taxon>Roseobacteraceae</taxon>
        <taxon>Sulfitobacter</taxon>
    </lineage>
</organism>
<comment type="caution">
    <text evidence="2">The sequence shown here is derived from an EMBL/GenBank/DDBJ whole genome shotgun (WGS) entry which is preliminary data.</text>
</comment>
<protein>
    <submittedName>
        <fullName evidence="2">AAA domain-containing protein</fullName>
    </submittedName>
</protein>
<dbReference type="Gene3D" id="3.40.50.300">
    <property type="entry name" value="P-loop containing nucleotide triphosphate hydrolases"/>
    <property type="match status" value="1"/>
</dbReference>
<dbReference type="SUPFAM" id="SSF52540">
    <property type="entry name" value="P-loop containing nucleoside triphosphate hydrolases"/>
    <property type="match status" value="1"/>
</dbReference>
<proteinExistence type="predicted"/>